<protein>
    <submittedName>
        <fullName evidence="2">DUF3575 domain-containing protein</fullName>
    </submittedName>
</protein>
<sequence>MKTKFTIAVILLILVMPFRSDAQDVALKTNLLYDATLTVNIGGEIAVAPRWSIDLSGNFNGWTLDDARRWKHWLVQPELRYWLCYAMGGHFFGIHALGGQYNVGHIHNSVKFLGTDFSGLTDQRYQGWAVGAGIAYGYSWMLGKHWNVEAEIGIGYAYTKFDVYECAGCGKKTQTDRHHNYFGPTKAAVNIIYVF</sequence>
<accession>A0ABV4CTJ9</accession>
<dbReference type="SUPFAM" id="SSF103515">
    <property type="entry name" value="Autotransporter"/>
    <property type="match status" value="1"/>
</dbReference>
<evidence type="ECO:0000313" key="3">
    <source>
        <dbReference type="Proteomes" id="UP001565200"/>
    </source>
</evidence>
<keyword evidence="3" id="KW-1185">Reference proteome</keyword>
<keyword evidence="1" id="KW-0732">Signal</keyword>
<dbReference type="RefSeq" id="WP_369863222.1">
    <property type="nucleotide sequence ID" value="NZ_JBCLPP010000007.1"/>
</dbReference>
<feature type="signal peptide" evidence="1">
    <location>
        <begin position="1"/>
        <end position="22"/>
    </location>
</feature>
<comment type="caution">
    <text evidence="2">The sequence shown here is derived from an EMBL/GenBank/DDBJ whole genome shotgun (WGS) entry which is preliminary data.</text>
</comment>
<evidence type="ECO:0000313" key="2">
    <source>
        <dbReference type="EMBL" id="MEY8244713.1"/>
    </source>
</evidence>
<reference evidence="2 3" key="1">
    <citation type="submission" date="2024-03" db="EMBL/GenBank/DDBJ databases">
        <title>Mouse gut bacterial collection (mGBC) of GemPharmatech.</title>
        <authorList>
            <person name="He Y."/>
            <person name="Dong L."/>
            <person name="Wu D."/>
            <person name="Gao X."/>
            <person name="Lin Z."/>
        </authorList>
    </citation>
    <scope>NUCLEOTIDE SEQUENCE [LARGE SCALE GENOMIC DNA]</scope>
    <source>
        <strain evidence="2 3">54-13</strain>
    </source>
</reference>
<feature type="chain" id="PRO_5046043697" evidence="1">
    <location>
        <begin position="23"/>
        <end position="195"/>
    </location>
</feature>
<gene>
    <name evidence="2" type="ORF">AAK873_03640</name>
</gene>
<dbReference type="Gene3D" id="2.40.128.130">
    <property type="entry name" value="Autotransporter beta-domain"/>
    <property type="match status" value="1"/>
</dbReference>
<dbReference type="InterPro" id="IPR036709">
    <property type="entry name" value="Autotransporte_beta_dom_sf"/>
</dbReference>
<proteinExistence type="predicted"/>
<organism evidence="2 3">
    <name type="scientific">Heminiphilus faecis</name>
    <dbReference type="NCBI Taxonomy" id="2601703"/>
    <lineage>
        <taxon>Bacteria</taxon>
        <taxon>Pseudomonadati</taxon>
        <taxon>Bacteroidota</taxon>
        <taxon>Bacteroidia</taxon>
        <taxon>Bacteroidales</taxon>
        <taxon>Muribaculaceae</taxon>
        <taxon>Heminiphilus</taxon>
    </lineage>
</organism>
<name>A0ABV4CTJ9_9BACT</name>
<dbReference type="Pfam" id="PF12099">
    <property type="entry name" value="DUF3575"/>
    <property type="match status" value="1"/>
</dbReference>
<evidence type="ECO:0000256" key="1">
    <source>
        <dbReference type="SAM" id="SignalP"/>
    </source>
</evidence>
<dbReference type="InterPro" id="IPR021958">
    <property type="entry name" value="DUF3575"/>
</dbReference>
<dbReference type="Proteomes" id="UP001565200">
    <property type="component" value="Unassembled WGS sequence"/>
</dbReference>
<dbReference type="EMBL" id="JBCLPP010000007">
    <property type="protein sequence ID" value="MEY8244713.1"/>
    <property type="molecule type" value="Genomic_DNA"/>
</dbReference>